<accession>A0A4C1WGX5</accession>
<dbReference type="Proteomes" id="UP000299102">
    <property type="component" value="Unassembled WGS sequence"/>
</dbReference>
<protein>
    <submittedName>
        <fullName evidence="1">Uncharacterized protein</fullName>
    </submittedName>
</protein>
<evidence type="ECO:0000313" key="1">
    <source>
        <dbReference type="EMBL" id="GBP50333.1"/>
    </source>
</evidence>
<dbReference type="AlphaFoldDB" id="A0A4C1WGX5"/>
<dbReference type="EMBL" id="BGZK01000563">
    <property type="protein sequence ID" value="GBP50333.1"/>
    <property type="molecule type" value="Genomic_DNA"/>
</dbReference>
<organism evidence="1 2">
    <name type="scientific">Eumeta variegata</name>
    <name type="common">Bagworm moth</name>
    <name type="synonym">Eumeta japonica</name>
    <dbReference type="NCBI Taxonomy" id="151549"/>
    <lineage>
        <taxon>Eukaryota</taxon>
        <taxon>Metazoa</taxon>
        <taxon>Ecdysozoa</taxon>
        <taxon>Arthropoda</taxon>
        <taxon>Hexapoda</taxon>
        <taxon>Insecta</taxon>
        <taxon>Pterygota</taxon>
        <taxon>Neoptera</taxon>
        <taxon>Endopterygota</taxon>
        <taxon>Lepidoptera</taxon>
        <taxon>Glossata</taxon>
        <taxon>Ditrysia</taxon>
        <taxon>Tineoidea</taxon>
        <taxon>Psychidae</taxon>
        <taxon>Oiketicinae</taxon>
        <taxon>Eumeta</taxon>
    </lineage>
</organism>
<name>A0A4C1WGX5_EUMVA</name>
<proteinExistence type="predicted"/>
<reference evidence="1 2" key="1">
    <citation type="journal article" date="2019" name="Commun. Biol.">
        <title>The bagworm genome reveals a unique fibroin gene that provides high tensile strength.</title>
        <authorList>
            <person name="Kono N."/>
            <person name="Nakamura H."/>
            <person name="Ohtoshi R."/>
            <person name="Tomita M."/>
            <person name="Numata K."/>
            <person name="Arakawa K."/>
        </authorList>
    </citation>
    <scope>NUCLEOTIDE SEQUENCE [LARGE SCALE GENOMIC DNA]</scope>
</reference>
<evidence type="ECO:0000313" key="2">
    <source>
        <dbReference type="Proteomes" id="UP000299102"/>
    </source>
</evidence>
<comment type="caution">
    <text evidence="1">The sequence shown here is derived from an EMBL/GenBank/DDBJ whole genome shotgun (WGS) entry which is preliminary data.</text>
</comment>
<keyword evidence="2" id="KW-1185">Reference proteome</keyword>
<gene>
    <name evidence="1" type="ORF">EVAR_102302_1</name>
</gene>
<sequence length="131" mass="15020">MKELFGFVQIGTITGSRNCRIENEIANRIENKTKKVKMGPELSTGLESKRNVDSASESKVSTFVDNETSINQFQPQSQLRLIDTNNEGIYSMSMLTELWALTRWASHQQEKIEQDLPGRLLFKYILCFSLK</sequence>